<dbReference type="EMBL" id="JBHTLS010000009">
    <property type="protein sequence ID" value="MFD1103786.1"/>
    <property type="molecule type" value="Genomic_DNA"/>
</dbReference>
<keyword evidence="1" id="KW-0732">Signal</keyword>
<evidence type="ECO:0000256" key="1">
    <source>
        <dbReference type="SAM" id="SignalP"/>
    </source>
</evidence>
<gene>
    <name evidence="2" type="ORF">ACFQ24_02500</name>
</gene>
<dbReference type="Proteomes" id="UP001597203">
    <property type="component" value="Unassembled WGS sequence"/>
</dbReference>
<organism evidence="2 3">
    <name type="scientific">Sphingobium olei</name>
    <dbReference type="NCBI Taxonomy" id="420955"/>
    <lineage>
        <taxon>Bacteria</taxon>
        <taxon>Pseudomonadati</taxon>
        <taxon>Pseudomonadota</taxon>
        <taxon>Alphaproteobacteria</taxon>
        <taxon>Sphingomonadales</taxon>
        <taxon>Sphingomonadaceae</taxon>
        <taxon>Sphingobium</taxon>
    </lineage>
</organism>
<sequence>MSRCLRLSFCALALTATLAAPAFAQDMEARARAAAAASRAKSSESDAISQNYLTPGLSNQPVSTVDGSQRFATSLACQQSATMLELLAQPGPSGDITHLSITRDKDLDGSFDSSLTVPVAVSGICANGIISCEAGTWDQCRPFKWDVGASGDLKLSEVGLPELSGCYCVNASCGSNLVSGNLASVLKDLGGGVIGALTTADPRVGVVQASVDGPVIRYVGAQTTACTDDPTVSATGYRANPTAISSDAYSASQASSVFTALAASPAASGKAEVTSSCTIEREIEVRSWDYDDILAVSGSIASVTSCGANCRRYQIRGAGTCGSTPPIYTATFDPIAPARIVSARIVEMGADDWVQARVNGAIVGYAGKRQWLGTGLPTGDCRIGDDPWYNRNPIDTTAQLKAGATIVGARVRGGGGGNWGYVTVEVIVDTACEVSERLVDLCAGYAGNSACRLLSEDVDGVETVRNGVNTGLKPLAQTRLFGSGNCSYQYSRDFFLRSRRYSCLTDSATTSDPDLSRASYIIDHSTETMLADRIQSADGSVSETTRAFSMPDRPAVSSCEAICKTRAPKANSGVAPAGAVAERQNDPTGWDSFYHVCSADSVCPLGEGEEIVTPCGCIDDFPEAVVMMQTVRLAGSDLACTAASQ</sequence>
<feature type="chain" id="PRO_5046047126" description="Conjugal transfer protein TraN" evidence="1">
    <location>
        <begin position="25"/>
        <end position="645"/>
    </location>
</feature>
<name>A0ABW3NTQ4_9SPHN</name>
<proteinExistence type="predicted"/>
<evidence type="ECO:0008006" key="4">
    <source>
        <dbReference type="Google" id="ProtNLM"/>
    </source>
</evidence>
<evidence type="ECO:0000313" key="3">
    <source>
        <dbReference type="Proteomes" id="UP001597203"/>
    </source>
</evidence>
<evidence type="ECO:0000313" key="2">
    <source>
        <dbReference type="EMBL" id="MFD1103786.1"/>
    </source>
</evidence>
<dbReference type="RefSeq" id="WP_380908863.1">
    <property type="nucleotide sequence ID" value="NZ_JBHTLS010000009.1"/>
</dbReference>
<protein>
    <recommendedName>
        <fullName evidence="4">Conjugal transfer protein TraN</fullName>
    </recommendedName>
</protein>
<comment type="caution">
    <text evidence="2">The sequence shown here is derived from an EMBL/GenBank/DDBJ whole genome shotgun (WGS) entry which is preliminary data.</text>
</comment>
<keyword evidence="3" id="KW-1185">Reference proteome</keyword>
<accession>A0ABW3NTQ4</accession>
<feature type="signal peptide" evidence="1">
    <location>
        <begin position="1"/>
        <end position="24"/>
    </location>
</feature>
<reference evidence="3" key="1">
    <citation type="journal article" date="2019" name="Int. J. Syst. Evol. Microbiol.">
        <title>The Global Catalogue of Microorganisms (GCM) 10K type strain sequencing project: providing services to taxonomists for standard genome sequencing and annotation.</title>
        <authorList>
            <consortium name="The Broad Institute Genomics Platform"/>
            <consortium name="The Broad Institute Genome Sequencing Center for Infectious Disease"/>
            <person name="Wu L."/>
            <person name="Ma J."/>
        </authorList>
    </citation>
    <scope>NUCLEOTIDE SEQUENCE [LARGE SCALE GENOMIC DNA]</scope>
    <source>
        <strain evidence="3">CCUG 54329</strain>
    </source>
</reference>